<dbReference type="InterPro" id="IPR007018">
    <property type="entry name" value="Mediator_Med6"/>
</dbReference>
<dbReference type="GO" id="GO:0006357">
    <property type="term" value="P:regulation of transcription by RNA polymerase II"/>
    <property type="evidence" value="ECO:0007669"/>
    <property type="project" value="InterPro"/>
</dbReference>
<keyword evidence="3 6" id="KW-0805">Transcription regulation</keyword>
<evidence type="ECO:0000256" key="5">
    <source>
        <dbReference type="ARBA" id="ARBA00023242"/>
    </source>
</evidence>
<comment type="subunit">
    <text evidence="6">Component of the Mediator complex.</text>
</comment>
<reference evidence="8" key="1">
    <citation type="submission" date="2014-11" db="EMBL/GenBank/DDBJ databases">
        <authorList>
            <person name="Otto D Thomas"/>
            <person name="Naeem Raeece"/>
        </authorList>
    </citation>
    <scope>NUCLEOTIDE SEQUENCE</scope>
</reference>
<evidence type="ECO:0000313" key="8">
    <source>
        <dbReference type="EMBL" id="CEM20017.1"/>
    </source>
</evidence>
<evidence type="ECO:0000256" key="3">
    <source>
        <dbReference type="ARBA" id="ARBA00023015"/>
    </source>
</evidence>
<keyword evidence="5 6" id="KW-0539">Nucleus</keyword>
<proteinExistence type="inferred from homology"/>
<dbReference type="PANTHER" id="PTHR13104">
    <property type="entry name" value="MED-6-RELATED"/>
    <property type="match status" value="1"/>
</dbReference>
<evidence type="ECO:0000256" key="4">
    <source>
        <dbReference type="ARBA" id="ARBA00023163"/>
    </source>
</evidence>
<evidence type="ECO:0000256" key="2">
    <source>
        <dbReference type="ARBA" id="ARBA00007526"/>
    </source>
</evidence>
<feature type="region of interest" description="Disordered" evidence="7">
    <location>
        <begin position="273"/>
        <end position="324"/>
    </location>
</feature>
<dbReference type="Pfam" id="PF04934">
    <property type="entry name" value="Med6"/>
    <property type="match status" value="1"/>
</dbReference>
<feature type="compositionally biased region" description="Basic and acidic residues" evidence="7">
    <location>
        <begin position="180"/>
        <end position="192"/>
    </location>
</feature>
<evidence type="ECO:0000256" key="6">
    <source>
        <dbReference type="RuleBase" id="RU364143"/>
    </source>
</evidence>
<feature type="region of interest" description="Disordered" evidence="7">
    <location>
        <begin position="140"/>
        <end position="192"/>
    </location>
</feature>
<keyword evidence="4 6" id="KW-0804">Transcription</keyword>
<gene>
    <name evidence="6" type="primary">MED6</name>
    <name evidence="8" type="ORF">Cvel_19237</name>
</gene>
<dbReference type="AlphaFoldDB" id="A0A0G4FX98"/>
<organism evidence="8">
    <name type="scientific">Chromera velia CCMP2878</name>
    <dbReference type="NCBI Taxonomy" id="1169474"/>
    <lineage>
        <taxon>Eukaryota</taxon>
        <taxon>Sar</taxon>
        <taxon>Alveolata</taxon>
        <taxon>Colpodellida</taxon>
        <taxon>Chromeraceae</taxon>
        <taxon>Chromera</taxon>
    </lineage>
</organism>
<dbReference type="GO" id="GO:0003712">
    <property type="term" value="F:transcription coregulator activity"/>
    <property type="evidence" value="ECO:0007669"/>
    <property type="project" value="InterPro"/>
</dbReference>
<evidence type="ECO:0000256" key="7">
    <source>
        <dbReference type="SAM" id="MobiDB-lite"/>
    </source>
</evidence>
<comment type="function">
    <text evidence="6">Component of the Mediator complex, a coactivator involved in the regulated transcription of nearly all RNA polymerase II-dependent genes. Mediator functions as a bridge to convey information from gene-specific regulatory proteins to the basal RNA polymerase II transcription machinery. Mediator is recruited to promoters by direct interactions with regulatory proteins and serves as a scaffold for the assembly of a functional preinitiation complex with RNA polymerase II and the general transcription factors.</text>
</comment>
<dbReference type="VEuPathDB" id="CryptoDB:Cvel_19237"/>
<dbReference type="InterPro" id="IPR038566">
    <property type="entry name" value="Mediator_Med6_sf"/>
</dbReference>
<dbReference type="EMBL" id="CDMZ01000712">
    <property type="protein sequence ID" value="CEM20017.1"/>
    <property type="molecule type" value="Genomic_DNA"/>
</dbReference>
<accession>A0A0G4FX98</accession>
<evidence type="ECO:0000256" key="1">
    <source>
        <dbReference type="ARBA" id="ARBA00004123"/>
    </source>
</evidence>
<comment type="subcellular location">
    <subcellularLocation>
        <location evidence="1 6">Nucleus</location>
    </subcellularLocation>
</comment>
<name>A0A0G4FX98_9ALVE</name>
<protein>
    <recommendedName>
        <fullName evidence="6">Mediator of RNA polymerase II transcription subunit 6</fullName>
    </recommendedName>
    <alternativeName>
        <fullName evidence="6">Mediator complex subunit 6</fullName>
    </alternativeName>
</protein>
<comment type="similarity">
    <text evidence="2 6">Belongs to the Mediator complex subunit 6 family.</text>
</comment>
<dbReference type="GO" id="GO:0016592">
    <property type="term" value="C:mediator complex"/>
    <property type="evidence" value="ECO:0007669"/>
    <property type="project" value="InterPro"/>
</dbReference>
<dbReference type="Gene3D" id="3.10.450.580">
    <property type="entry name" value="Mediator complex, subunit Med6"/>
    <property type="match status" value="1"/>
</dbReference>
<feature type="compositionally biased region" description="Acidic residues" evidence="7">
    <location>
        <begin position="162"/>
        <end position="171"/>
    </location>
</feature>
<sequence length="324" mass="36444">MNTPDDEKFRGFTAPQWLMTNTLTRDRVLEYFMMSDFYDTQAENNLTEKHIKFGIDTREMDGYHYDVTYASPDNQIFHVSKKVRMKGLDRTEQVFYIIAGTIYQAPGWRNAVRMRVAESLRAMDRSLDALRSISSFSVASGHSWSKPQEPLRLSSSQGGEGKEEESGDVEMDGGGGGDVSGKREEQMGKEEEEILGREEDDDLIVTYVKKTSKAFDIALADEDSFLSKDHRRCMDLLNPVLDDLRSRWDRLRQKGVEGIPQGLAERLNIQVQQSGPLPPQPAPQRPTQMPMSAVHGMLGRNQQQGGGAQGARPQVPFSPIQGLI</sequence>
<keyword evidence="6" id="KW-0010">Activator</keyword>